<dbReference type="GO" id="GO:0016579">
    <property type="term" value="P:protein deubiquitination"/>
    <property type="evidence" value="ECO:0007669"/>
    <property type="project" value="InterPro"/>
</dbReference>
<dbReference type="GO" id="GO:0004843">
    <property type="term" value="F:cysteine-type deubiquitinase activity"/>
    <property type="evidence" value="ECO:0007669"/>
    <property type="project" value="InterPro"/>
</dbReference>
<dbReference type="PANTHER" id="PTHR22975">
    <property type="entry name" value="UBIQUITIN SPECIFIC PROTEINASE"/>
    <property type="match status" value="1"/>
</dbReference>
<dbReference type="InterPro" id="IPR001394">
    <property type="entry name" value="Peptidase_C19_UCH"/>
</dbReference>
<accession>A0AA36N466</accession>
<dbReference type="Gene3D" id="3.90.70.10">
    <property type="entry name" value="Cysteine proteinases"/>
    <property type="match status" value="1"/>
</dbReference>
<feature type="domain" description="USP" evidence="3">
    <location>
        <begin position="24"/>
        <end position="358"/>
    </location>
</feature>
<gene>
    <name evidence="4" type="ORF">EVOR1521_LOCUS15466</name>
</gene>
<dbReference type="EMBL" id="CAUJNA010001973">
    <property type="protein sequence ID" value="CAJ1389945.1"/>
    <property type="molecule type" value="Genomic_DNA"/>
</dbReference>
<organism evidence="4 5">
    <name type="scientific">Effrenium voratum</name>
    <dbReference type="NCBI Taxonomy" id="2562239"/>
    <lineage>
        <taxon>Eukaryota</taxon>
        <taxon>Sar</taxon>
        <taxon>Alveolata</taxon>
        <taxon>Dinophyceae</taxon>
        <taxon>Suessiales</taxon>
        <taxon>Symbiodiniaceae</taxon>
        <taxon>Effrenium</taxon>
    </lineage>
</organism>
<keyword evidence="5" id="KW-1185">Reference proteome</keyword>
<evidence type="ECO:0000313" key="5">
    <source>
        <dbReference type="Proteomes" id="UP001178507"/>
    </source>
</evidence>
<dbReference type="SUPFAM" id="SSF54001">
    <property type="entry name" value="Cysteine proteinases"/>
    <property type="match status" value="1"/>
</dbReference>
<keyword evidence="2" id="KW-0378">Hydrolase</keyword>
<proteinExistence type="predicted"/>
<dbReference type="InterPro" id="IPR052398">
    <property type="entry name" value="Ubiquitin_hydrolase_53/54"/>
</dbReference>
<dbReference type="Pfam" id="PF00443">
    <property type="entry name" value="UCH"/>
    <property type="match status" value="1"/>
</dbReference>
<protein>
    <recommendedName>
        <fullName evidence="3">USP domain-containing protein</fullName>
    </recommendedName>
</protein>
<evidence type="ECO:0000256" key="2">
    <source>
        <dbReference type="ARBA" id="ARBA00022801"/>
    </source>
</evidence>
<dbReference type="InterPro" id="IPR038765">
    <property type="entry name" value="Papain-like_cys_pep_sf"/>
</dbReference>
<dbReference type="InterPro" id="IPR028889">
    <property type="entry name" value="USP"/>
</dbReference>
<sequence>MESPWAASSSEREPNADRLQLNVRGLENEHGANHCFLNVVIQAFWNLRSFRRRLLDAEADDHSHARDSGCCYCALKSLFQEYAVSTNSTDTLPPDCLREALSGVYDERRFKLGDMEDATETIETILGILHASNLTEAENLGASPISHHIVEQAGDVGCHPLCLAHEVFGLEYVDVLRCTFCGANGEPSVSSSYLYTAYVSELLQSPQPKNLHEMLKELCQQSLPTRKCLECNSRKTVVSERWLTRSPCTFILSLVWPSSTPGKDAIWVVLSMIQPQLRMDQIFHTETSASSKTDGVYSFHGMICYCGMHYVALFWCPGRRRWVFLDDTCVQEKEDWTSATRFLMSGHYLPTLIFYESSEEAALAESLEELKRQVNGLEEQSSCAAM</sequence>
<name>A0AA36N466_9DINO</name>
<evidence type="ECO:0000313" key="4">
    <source>
        <dbReference type="EMBL" id="CAJ1389945.1"/>
    </source>
</evidence>
<evidence type="ECO:0000256" key="1">
    <source>
        <dbReference type="ARBA" id="ARBA00022786"/>
    </source>
</evidence>
<comment type="caution">
    <text evidence="4">The sequence shown here is derived from an EMBL/GenBank/DDBJ whole genome shotgun (WGS) entry which is preliminary data.</text>
</comment>
<dbReference type="AlphaFoldDB" id="A0AA36N466"/>
<reference evidence="4" key="1">
    <citation type="submission" date="2023-08" db="EMBL/GenBank/DDBJ databases">
        <authorList>
            <person name="Chen Y."/>
            <person name="Shah S."/>
            <person name="Dougan E. K."/>
            <person name="Thang M."/>
            <person name="Chan C."/>
        </authorList>
    </citation>
    <scope>NUCLEOTIDE SEQUENCE</scope>
</reference>
<dbReference type="PANTHER" id="PTHR22975:SF9">
    <property type="entry name" value="ECHINUS SPLICE FORM 3"/>
    <property type="match status" value="1"/>
</dbReference>
<keyword evidence="1" id="KW-0833">Ubl conjugation pathway</keyword>
<dbReference type="Proteomes" id="UP001178507">
    <property type="component" value="Unassembled WGS sequence"/>
</dbReference>
<evidence type="ECO:0000259" key="3">
    <source>
        <dbReference type="PROSITE" id="PS50235"/>
    </source>
</evidence>
<dbReference type="PROSITE" id="PS50235">
    <property type="entry name" value="USP_3"/>
    <property type="match status" value="1"/>
</dbReference>